<dbReference type="InterPro" id="IPR036890">
    <property type="entry name" value="HATPase_C_sf"/>
</dbReference>
<evidence type="ECO:0000313" key="7">
    <source>
        <dbReference type="EMBL" id="GGC44879.1"/>
    </source>
</evidence>
<dbReference type="InterPro" id="IPR036641">
    <property type="entry name" value="HPT_dom_sf"/>
</dbReference>
<keyword evidence="4" id="KW-0418">Kinase</keyword>
<evidence type="ECO:0000256" key="2">
    <source>
        <dbReference type="ARBA" id="ARBA00012438"/>
    </source>
</evidence>
<feature type="compositionally biased region" description="Low complexity" evidence="5">
    <location>
        <begin position="1"/>
        <end position="18"/>
    </location>
</feature>
<dbReference type="SUPFAM" id="SSF55874">
    <property type="entry name" value="ATPase domain of HSP90 chaperone/DNA topoisomerase II/histidine kinase"/>
    <property type="match status" value="1"/>
</dbReference>
<accession>A0ABQ1MQC4</accession>
<name>A0ABQ1MQC4_9BURK</name>
<protein>
    <recommendedName>
        <fullName evidence="2">histidine kinase</fullName>
        <ecNumber evidence="2">2.7.13.3</ecNumber>
    </recommendedName>
</protein>
<dbReference type="PROSITE" id="PS50109">
    <property type="entry name" value="HIS_KIN"/>
    <property type="match status" value="1"/>
</dbReference>
<proteinExistence type="predicted"/>
<organism evidence="7 8">
    <name type="scientific">Paraburkholderia caffeinilytica</name>
    <dbReference type="NCBI Taxonomy" id="1761016"/>
    <lineage>
        <taxon>Bacteria</taxon>
        <taxon>Pseudomonadati</taxon>
        <taxon>Pseudomonadota</taxon>
        <taxon>Betaproteobacteria</taxon>
        <taxon>Burkholderiales</taxon>
        <taxon>Burkholderiaceae</taxon>
        <taxon>Paraburkholderia</taxon>
    </lineage>
</organism>
<dbReference type="Gene3D" id="3.30.565.10">
    <property type="entry name" value="Histidine kinase-like ATPase, C-terminal domain"/>
    <property type="match status" value="1"/>
</dbReference>
<dbReference type="InterPro" id="IPR005467">
    <property type="entry name" value="His_kinase_dom"/>
</dbReference>
<sequence>MRANAAPLPDDLRPAAARPARDAMEQLSGSACSARLLAETGASVPSAYADGEGCTAGGQPGSNIRAAAADAWQTWFLAIAAPAIVALGNACLFRGVLTSTSETPHRTDDDWARGLDSTQTVGRASHAAASAEAGAALLRESLTLPGAMSRFVEAPVIAVTGMIESIETVSMLPAQRTQLAAVESALRTWSQTLHDLLDASPVQSRSVVLDESVTNLRDLVHGVVALLSTGAAQQGVRVKLSVDPTVATSVLVDRARLGQMVFHMLSRSIQFGVHQEIAVDVRSEPLNAGSQRIVISVRDSGLGAARTAQLQLSESSGNDPFANQSPGGADAGMALCRTIAQRMQGEFLMSSGSDCDIHASFSAPFAVEQWEPVSEPARRSQPPSAMVAQSQEAPPGLPPEPFERGYLDALFEEGVDLRTFLAGWRNSIDDDLVRLTDVSHQHYSDGLYSVLHRLSGAVGLVGAHSLMGALQRASVAPTEHDADTIDTLAERTRTLAMQLDAAIDPRGSVIR</sequence>
<keyword evidence="3" id="KW-0808">Transferase</keyword>
<dbReference type="EC" id="2.7.13.3" evidence="2"/>
<comment type="catalytic activity">
    <reaction evidence="1">
        <text>ATP + protein L-histidine = ADP + protein N-phospho-L-histidine.</text>
        <dbReference type="EC" id="2.7.13.3"/>
    </reaction>
</comment>
<keyword evidence="8" id="KW-1185">Reference proteome</keyword>
<feature type="region of interest" description="Disordered" evidence="5">
    <location>
        <begin position="1"/>
        <end position="21"/>
    </location>
</feature>
<dbReference type="InterPro" id="IPR003594">
    <property type="entry name" value="HATPase_dom"/>
</dbReference>
<evidence type="ECO:0000256" key="3">
    <source>
        <dbReference type="ARBA" id="ARBA00022679"/>
    </source>
</evidence>
<dbReference type="Proteomes" id="UP000602004">
    <property type="component" value="Unassembled WGS sequence"/>
</dbReference>
<feature type="region of interest" description="Disordered" evidence="5">
    <location>
        <begin position="372"/>
        <end position="399"/>
    </location>
</feature>
<evidence type="ECO:0000256" key="4">
    <source>
        <dbReference type="ARBA" id="ARBA00022777"/>
    </source>
</evidence>
<evidence type="ECO:0000313" key="8">
    <source>
        <dbReference type="Proteomes" id="UP000602004"/>
    </source>
</evidence>
<dbReference type="Pfam" id="PF02518">
    <property type="entry name" value="HATPase_c"/>
    <property type="match status" value="1"/>
</dbReference>
<gene>
    <name evidence="7" type="ORF">GCM10011400_34990</name>
</gene>
<dbReference type="RefSeq" id="WP_162831393.1">
    <property type="nucleotide sequence ID" value="NZ_BMHL01000005.1"/>
</dbReference>
<comment type="caution">
    <text evidence="7">The sequence shown here is derived from an EMBL/GenBank/DDBJ whole genome shotgun (WGS) entry which is preliminary data.</text>
</comment>
<feature type="domain" description="Histidine kinase" evidence="6">
    <location>
        <begin position="147"/>
        <end position="367"/>
    </location>
</feature>
<reference evidence="8" key="1">
    <citation type="journal article" date="2019" name="Int. J. Syst. Evol. Microbiol.">
        <title>The Global Catalogue of Microorganisms (GCM) 10K type strain sequencing project: providing services to taxonomists for standard genome sequencing and annotation.</title>
        <authorList>
            <consortium name="The Broad Institute Genomics Platform"/>
            <consortium name="The Broad Institute Genome Sequencing Center for Infectious Disease"/>
            <person name="Wu L."/>
            <person name="Ma J."/>
        </authorList>
    </citation>
    <scope>NUCLEOTIDE SEQUENCE [LARGE SCALE GENOMIC DNA]</scope>
    <source>
        <strain evidence="8">CGMCC 1.15103</strain>
    </source>
</reference>
<dbReference type="PANTHER" id="PTHR43047">
    <property type="entry name" value="TWO-COMPONENT HISTIDINE PROTEIN KINASE"/>
    <property type="match status" value="1"/>
</dbReference>
<feature type="compositionally biased region" description="Polar residues" evidence="5">
    <location>
        <begin position="381"/>
        <end position="392"/>
    </location>
</feature>
<evidence type="ECO:0000256" key="5">
    <source>
        <dbReference type="SAM" id="MobiDB-lite"/>
    </source>
</evidence>
<dbReference type="PANTHER" id="PTHR43047:SF72">
    <property type="entry name" value="OSMOSENSING HISTIDINE PROTEIN KINASE SLN1"/>
    <property type="match status" value="1"/>
</dbReference>
<evidence type="ECO:0000256" key="1">
    <source>
        <dbReference type="ARBA" id="ARBA00000085"/>
    </source>
</evidence>
<dbReference type="EMBL" id="BMHL01000005">
    <property type="protein sequence ID" value="GGC44879.1"/>
    <property type="molecule type" value="Genomic_DNA"/>
</dbReference>
<evidence type="ECO:0000259" key="6">
    <source>
        <dbReference type="PROSITE" id="PS50109"/>
    </source>
</evidence>
<dbReference type="SUPFAM" id="SSF47226">
    <property type="entry name" value="Histidine-containing phosphotransfer domain, HPT domain"/>
    <property type="match status" value="1"/>
</dbReference>